<dbReference type="InterPro" id="IPR045087">
    <property type="entry name" value="Cu-oxidase_fam"/>
</dbReference>
<gene>
    <name evidence="7" type="ORF">C0Z20_01370</name>
</gene>
<dbReference type="Gene3D" id="2.60.40.420">
    <property type="entry name" value="Cupredoxins - blue copper proteins"/>
    <property type="match status" value="3"/>
</dbReference>
<dbReference type="EMBL" id="PNYC01000001">
    <property type="protein sequence ID" value="PMS38553.1"/>
    <property type="molecule type" value="Genomic_DNA"/>
</dbReference>
<proteinExistence type="predicted"/>
<dbReference type="GO" id="GO:0016491">
    <property type="term" value="F:oxidoreductase activity"/>
    <property type="evidence" value="ECO:0007669"/>
    <property type="project" value="UniProtKB-KW"/>
</dbReference>
<dbReference type="InterPro" id="IPR008972">
    <property type="entry name" value="Cupredoxin"/>
</dbReference>
<dbReference type="GO" id="GO:0005507">
    <property type="term" value="F:copper ion binding"/>
    <property type="evidence" value="ECO:0007669"/>
    <property type="project" value="InterPro"/>
</dbReference>
<protein>
    <submittedName>
        <fullName evidence="7">Copper oxidase</fullName>
    </submittedName>
</protein>
<comment type="subcellular location">
    <subcellularLocation>
        <location evidence="1">Periplasm</location>
    </subcellularLocation>
</comment>
<dbReference type="AlphaFoldDB" id="A0A2N7X9W7"/>
<dbReference type="Pfam" id="PF07731">
    <property type="entry name" value="Cu-oxidase_2"/>
    <property type="match status" value="1"/>
</dbReference>
<dbReference type="InterPro" id="IPR011706">
    <property type="entry name" value="Cu-oxidase_C"/>
</dbReference>
<dbReference type="SUPFAM" id="SSF49503">
    <property type="entry name" value="Cupredoxins"/>
    <property type="match status" value="3"/>
</dbReference>
<evidence type="ECO:0000259" key="6">
    <source>
        <dbReference type="Pfam" id="PF07732"/>
    </source>
</evidence>
<dbReference type="PROSITE" id="PS00080">
    <property type="entry name" value="MULTICOPPER_OXIDASE2"/>
    <property type="match status" value="1"/>
</dbReference>
<sequence length="753" mass="81582">MRFVRLIAAVAAYAALSFSTLSSAAPDSARSFIDLDDTTAVDSPGVAHAFERGAQQLGTRGPCGGAAYVFDSSRPVTLDVGYSSYRIFNPSTNAYDQVKLRAYNGCPMGPTISVEPGKTLKLRLNNALPPESADTCPPDAAHDTPHCFNTVNVHMHGMHVSPSGSSDNVFVSVPPGDSANYIYPIPRNHPAGTFWYHSHRHGSTAIDVASGMEGVLIVRGHRTAARREANGGIADIDTILHDARSGRPFPEHVFLFQQIEYGCFADANAEAPLADPVTYEWVCPRGSVGELRNYTHQLTNLADPRPGHTGQFNSTWAISGRYTQINGVVQPYFPSVRGFLPAGEIQRWRLVHGGNRDTINLKVVRANFAALGRADSIALSAQDVDAATDAASALLASRRSRAERVTTLDQLCSGEVVKQVEIADDGLTRNAMVEKDVETLNPGYRRDVLMAFPAPGLYCMLDEAADAATTIDFRPGAGNVKDRRLLALVRVGPGTNVPAYAPDGLGHSKYWQYVRNRLVDANRDLPPDVLADLRSLDTHVFAPEKPLIGPVNKQVSILLDVGFSNGALRFMMNGQTYDPARIDYTATLGTTDEWRLKAGAGGHVFHIHVNPFEVVDIVNPRGVTIFDASGNCTAEELATGDQQYCALRNVFVDTIFVKAGYTVVMRTHYKDFTGEFVMHCHILDHEDAGMMQNVEIVTPTTAFISGVSQMFSTAKAGIDAFMDGLRYGTRRSSQLALAAPICRAGNVQAVAVK</sequence>
<dbReference type="CDD" id="cd13853">
    <property type="entry name" value="CuRO_1_Tth-MCO_like"/>
    <property type="match status" value="1"/>
</dbReference>
<dbReference type="InterPro" id="IPR002355">
    <property type="entry name" value="Cu_oxidase_Cu_BS"/>
</dbReference>
<evidence type="ECO:0000256" key="2">
    <source>
        <dbReference type="ARBA" id="ARBA00022723"/>
    </source>
</evidence>
<name>A0A2N7X9W7_9BURK</name>
<evidence type="ECO:0000313" key="7">
    <source>
        <dbReference type="EMBL" id="PMS38553.1"/>
    </source>
</evidence>
<dbReference type="STRING" id="863227.GCA_000373005_00983"/>
<dbReference type="CDD" id="cd13900">
    <property type="entry name" value="CuRO_3_Tth-MCO_like"/>
    <property type="match status" value="1"/>
</dbReference>
<feature type="signal peptide" evidence="4">
    <location>
        <begin position="1"/>
        <end position="24"/>
    </location>
</feature>
<keyword evidence="4" id="KW-0732">Signal</keyword>
<evidence type="ECO:0000256" key="1">
    <source>
        <dbReference type="ARBA" id="ARBA00004418"/>
    </source>
</evidence>
<evidence type="ECO:0000256" key="4">
    <source>
        <dbReference type="SAM" id="SignalP"/>
    </source>
</evidence>
<accession>A0A2N7X9W7</accession>
<keyword evidence="3" id="KW-0560">Oxidoreductase</keyword>
<evidence type="ECO:0000313" key="8">
    <source>
        <dbReference type="Proteomes" id="UP000235777"/>
    </source>
</evidence>
<dbReference type="Pfam" id="PF07732">
    <property type="entry name" value="Cu-oxidase_3"/>
    <property type="match status" value="1"/>
</dbReference>
<evidence type="ECO:0000256" key="3">
    <source>
        <dbReference type="ARBA" id="ARBA00023002"/>
    </source>
</evidence>
<dbReference type="OrthoDB" id="9757546at2"/>
<reference evidence="7 8" key="1">
    <citation type="submission" date="2018-01" db="EMBL/GenBank/DDBJ databases">
        <title>Whole genome analyses suggest that Burkholderia sensu lato contains two further novel genera in the rhizoxinica-symbiotica group Mycetohabitans gen. nov., and Trinickia gen. nov.: implications for the evolution of diazotrophy and nodulation in the Burkholderiaceae.</title>
        <authorList>
            <person name="Estrada-de los Santos P."/>
            <person name="Palmer M."/>
            <person name="Chavez-Ramirez B."/>
            <person name="Beukes C."/>
            <person name="Steenkamp E.T."/>
            <person name="Hirsch A.M."/>
            <person name="Manyaka P."/>
            <person name="Maluk M."/>
            <person name="Lafos M."/>
            <person name="Crook M."/>
            <person name="Gross E."/>
            <person name="Simon M.F."/>
            <person name="Bueno dos Reis Junior F."/>
            <person name="Poole P.S."/>
            <person name="Venter S.N."/>
            <person name="James E.K."/>
        </authorList>
    </citation>
    <scope>NUCLEOTIDE SEQUENCE [LARGE SCALE GENOMIC DNA]</scope>
    <source>
        <strain evidence="7 8">JPY 581</strain>
    </source>
</reference>
<dbReference type="Proteomes" id="UP000235777">
    <property type="component" value="Unassembled WGS sequence"/>
</dbReference>
<feature type="chain" id="PRO_5014821549" evidence="4">
    <location>
        <begin position="25"/>
        <end position="753"/>
    </location>
</feature>
<evidence type="ECO:0000259" key="5">
    <source>
        <dbReference type="Pfam" id="PF07731"/>
    </source>
</evidence>
<organism evidence="7 8">
    <name type="scientific">Trinickia symbiotica</name>
    <dbReference type="NCBI Taxonomy" id="863227"/>
    <lineage>
        <taxon>Bacteria</taxon>
        <taxon>Pseudomonadati</taxon>
        <taxon>Pseudomonadota</taxon>
        <taxon>Betaproteobacteria</taxon>
        <taxon>Burkholderiales</taxon>
        <taxon>Burkholderiaceae</taxon>
        <taxon>Trinickia</taxon>
    </lineage>
</organism>
<comment type="caution">
    <text evidence="7">The sequence shown here is derived from an EMBL/GenBank/DDBJ whole genome shotgun (WGS) entry which is preliminary data.</text>
</comment>
<keyword evidence="2" id="KW-0479">Metal-binding</keyword>
<feature type="domain" description="Plastocyanin-like" evidence="6">
    <location>
        <begin position="149"/>
        <end position="220"/>
    </location>
</feature>
<dbReference type="RefSeq" id="WP_018439513.1">
    <property type="nucleotide sequence ID" value="NZ_KB890165.1"/>
</dbReference>
<keyword evidence="8" id="KW-1185">Reference proteome</keyword>
<feature type="domain" description="Plastocyanin-like" evidence="5">
    <location>
        <begin position="558"/>
        <end position="695"/>
    </location>
</feature>
<dbReference type="GO" id="GO:0042597">
    <property type="term" value="C:periplasmic space"/>
    <property type="evidence" value="ECO:0007669"/>
    <property type="project" value="UniProtKB-SubCell"/>
</dbReference>
<dbReference type="PANTHER" id="PTHR11709:SF518">
    <property type="entry name" value="MULTICOPPER OXIDASE"/>
    <property type="match status" value="1"/>
</dbReference>
<dbReference type="InterPro" id="IPR011707">
    <property type="entry name" value="Cu-oxidase-like_N"/>
</dbReference>
<dbReference type="PANTHER" id="PTHR11709">
    <property type="entry name" value="MULTI-COPPER OXIDASE"/>
    <property type="match status" value="1"/>
</dbReference>